<gene>
    <name evidence="5" type="ORF">W97_08493</name>
</gene>
<sequence length="444" mass="49713">MDHELRDSRDAILSSHRSRRSFDAAQGHNASQSPCREPSSAREKDLLITPADKVTRILQSCRDNDLDALTALATSPGGFVDDGTRKTAWPVLLGSVAGSGTIATDEDETWRSLPRHRDEDQVRLDVDRSFVYYPNDQSEKQIQVKKQELSDLITKTLRKHPALCYFQGYHDIVQVFLLVLGVARAPPAVERLSLLRIRDFMLPSLSAAISHLQLLPSILHASDPVLCKHVEGTQPFFALAATLTLYAHDIQEYGDIARLFDFLLAHEAVVSVYLYAEIILSRKQELLEIDDDEPEMLHFTLSKLPNPLNLEHLISETVVLFQKYPPESLPFRAWRSISSYSVLKTTRSPRQLAGQTLDDGQVLFDKQAAQMRRAHAVQQVMKDTKRLMWVYRRPAGTLSLTILIGLLALWLGKHGAAGNSPLASSATTWGPTLGTLVAFLRGHR</sequence>
<dbReference type="HOGENOM" id="CLU_039465_0_1_1"/>
<evidence type="ECO:0000313" key="5">
    <source>
        <dbReference type="EMBL" id="EON69233.1"/>
    </source>
</evidence>
<evidence type="ECO:0000256" key="2">
    <source>
        <dbReference type="SAM" id="MobiDB-lite"/>
    </source>
</evidence>
<dbReference type="EMBL" id="JH767609">
    <property type="protein sequence ID" value="EON69233.1"/>
    <property type="molecule type" value="Genomic_DNA"/>
</dbReference>
<keyword evidence="6" id="KW-1185">Reference proteome</keyword>
<dbReference type="SUPFAM" id="SSF47923">
    <property type="entry name" value="Ypt/Rab-GAP domain of gyp1p"/>
    <property type="match status" value="1"/>
</dbReference>
<feature type="domain" description="Rab-GAP TBC" evidence="4">
    <location>
        <begin position="79"/>
        <end position="267"/>
    </location>
</feature>
<accession>R7Z553</accession>
<dbReference type="GO" id="GO:0005789">
    <property type="term" value="C:endoplasmic reticulum membrane"/>
    <property type="evidence" value="ECO:0007669"/>
    <property type="project" value="TreeGrafter"/>
</dbReference>
<dbReference type="Pfam" id="PF00566">
    <property type="entry name" value="RabGAP-TBC"/>
    <property type="match status" value="1"/>
</dbReference>
<dbReference type="OrthoDB" id="206700at2759"/>
<keyword evidence="3" id="KW-0472">Membrane</keyword>
<dbReference type="PANTHER" id="PTHR20913">
    <property type="entry name" value="TBC1 DOMAIN FAMILY MEMBER 20/GTPASE"/>
    <property type="match status" value="1"/>
</dbReference>
<evidence type="ECO:0000256" key="3">
    <source>
        <dbReference type="SAM" id="Phobius"/>
    </source>
</evidence>
<dbReference type="RefSeq" id="XP_007784550.1">
    <property type="nucleotide sequence ID" value="XM_007786360.1"/>
</dbReference>
<dbReference type="FunFam" id="1.10.472.80:FF:000060">
    <property type="entry name" value="TBC domain protein, putative"/>
    <property type="match status" value="1"/>
</dbReference>
<dbReference type="Gene3D" id="1.10.472.80">
    <property type="entry name" value="Ypt/Rab-GAP domain of gyp1p, domain 3"/>
    <property type="match status" value="1"/>
</dbReference>
<protein>
    <recommendedName>
        <fullName evidence="4">Rab-GAP TBC domain-containing protein</fullName>
    </recommendedName>
</protein>
<feature type="transmembrane region" description="Helical" evidence="3">
    <location>
        <begin position="390"/>
        <end position="410"/>
    </location>
</feature>
<dbReference type="InterPro" id="IPR035969">
    <property type="entry name" value="Rab-GAP_TBC_sf"/>
</dbReference>
<dbReference type="SMART" id="SM00164">
    <property type="entry name" value="TBC"/>
    <property type="match status" value="1"/>
</dbReference>
<dbReference type="OMA" id="VYMFAQI"/>
<reference evidence="6" key="1">
    <citation type="submission" date="2012-06" db="EMBL/GenBank/DDBJ databases">
        <title>The genome sequence of Coniosporium apollinis CBS 100218.</title>
        <authorList>
            <consortium name="The Broad Institute Genome Sequencing Platform"/>
            <person name="Cuomo C."/>
            <person name="Gorbushina A."/>
            <person name="Noack S."/>
            <person name="Walker B."/>
            <person name="Young S.K."/>
            <person name="Zeng Q."/>
            <person name="Gargeya S."/>
            <person name="Fitzgerald M."/>
            <person name="Haas B."/>
            <person name="Abouelleil A."/>
            <person name="Alvarado L."/>
            <person name="Arachchi H.M."/>
            <person name="Berlin A.M."/>
            <person name="Chapman S.B."/>
            <person name="Goldberg J."/>
            <person name="Griggs A."/>
            <person name="Gujja S."/>
            <person name="Hansen M."/>
            <person name="Howarth C."/>
            <person name="Imamovic A."/>
            <person name="Larimer J."/>
            <person name="McCowan C."/>
            <person name="Montmayeur A."/>
            <person name="Murphy C."/>
            <person name="Neiman D."/>
            <person name="Pearson M."/>
            <person name="Priest M."/>
            <person name="Roberts A."/>
            <person name="Saif S."/>
            <person name="Shea T."/>
            <person name="Sisk P."/>
            <person name="Sykes S."/>
            <person name="Wortman J."/>
            <person name="Nusbaum C."/>
            <person name="Birren B."/>
        </authorList>
    </citation>
    <scope>NUCLEOTIDE SEQUENCE [LARGE SCALE GENOMIC DNA]</scope>
    <source>
        <strain evidence="6">CBS 100218</strain>
    </source>
</reference>
<dbReference type="PANTHER" id="PTHR20913:SF7">
    <property type="entry name" value="RE60063P"/>
    <property type="match status" value="1"/>
</dbReference>
<dbReference type="eggNOG" id="KOG2595">
    <property type="taxonomic scope" value="Eukaryota"/>
</dbReference>
<dbReference type="Gene3D" id="1.10.8.1310">
    <property type="match status" value="1"/>
</dbReference>
<dbReference type="GeneID" id="19905804"/>
<evidence type="ECO:0000256" key="1">
    <source>
        <dbReference type="ARBA" id="ARBA00022468"/>
    </source>
</evidence>
<proteinExistence type="predicted"/>
<organism evidence="5 6">
    <name type="scientific">Coniosporium apollinis (strain CBS 100218)</name>
    <name type="common">Rock-inhabiting black yeast</name>
    <dbReference type="NCBI Taxonomy" id="1168221"/>
    <lineage>
        <taxon>Eukaryota</taxon>
        <taxon>Fungi</taxon>
        <taxon>Dikarya</taxon>
        <taxon>Ascomycota</taxon>
        <taxon>Pezizomycotina</taxon>
        <taxon>Dothideomycetes</taxon>
        <taxon>Dothideomycetes incertae sedis</taxon>
        <taxon>Coniosporium</taxon>
    </lineage>
</organism>
<feature type="transmembrane region" description="Helical" evidence="3">
    <location>
        <begin position="422"/>
        <end position="440"/>
    </location>
</feature>
<dbReference type="AlphaFoldDB" id="R7Z553"/>
<dbReference type="PROSITE" id="PS50086">
    <property type="entry name" value="TBC_RABGAP"/>
    <property type="match status" value="1"/>
</dbReference>
<dbReference type="Proteomes" id="UP000016924">
    <property type="component" value="Unassembled WGS sequence"/>
</dbReference>
<dbReference type="InterPro" id="IPR000195">
    <property type="entry name" value="Rab-GAP-TBC_dom"/>
</dbReference>
<feature type="compositionally biased region" description="Basic and acidic residues" evidence="2">
    <location>
        <begin position="1"/>
        <end position="10"/>
    </location>
</feature>
<name>R7Z553_CONA1</name>
<keyword evidence="3" id="KW-0812">Transmembrane</keyword>
<evidence type="ECO:0000313" key="6">
    <source>
        <dbReference type="Proteomes" id="UP000016924"/>
    </source>
</evidence>
<dbReference type="GO" id="GO:0006888">
    <property type="term" value="P:endoplasmic reticulum to Golgi vesicle-mediated transport"/>
    <property type="evidence" value="ECO:0007669"/>
    <property type="project" value="TreeGrafter"/>
</dbReference>
<dbReference type="STRING" id="1168221.R7Z553"/>
<keyword evidence="1" id="KW-0343">GTPase activation</keyword>
<keyword evidence="3" id="KW-1133">Transmembrane helix</keyword>
<evidence type="ECO:0000259" key="4">
    <source>
        <dbReference type="PROSITE" id="PS50086"/>
    </source>
</evidence>
<feature type="region of interest" description="Disordered" evidence="2">
    <location>
        <begin position="1"/>
        <end position="43"/>
    </location>
</feature>
<dbReference type="InterPro" id="IPR045913">
    <property type="entry name" value="TBC20/Gyp8-like"/>
</dbReference>
<dbReference type="GO" id="GO:0005096">
    <property type="term" value="F:GTPase activator activity"/>
    <property type="evidence" value="ECO:0007669"/>
    <property type="project" value="UniProtKB-KW"/>
</dbReference>